<feature type="transmembrane region" description="Helical" evidence="6">
    <location>
        <begin position="160"/>
        <end position="181"/>
    </location>
</feature>
<evidence type="ECO:0000256" key="4">
    <source>
        <dbReference type="ARBA" id="ARBA00022989"/>
    </source>
</evidence>
<comment type="subcellular location">
    <subcellularLocation>
        <location evidence="1">Membrane</location>
        <topology evidence="1">Multi-pass membrane protein</topology>
    </subcellularLocation>
</comment>
<dbReference type="InterPro" id="IPR047622">
    <property type="entry name" value="GPR1_FUN34_YAAH"/>
</dbReference>
<evidence type="ECO:0000256" key="5">
    <source>
        <dbReference type="ARBA" id="ARBA00023136"/>
    </source>
</evidence>
<dbReference type="Proteomes" id="UP001479436">
    <property type="component" value="Unassembled WGS sequence"/>
</dbReference>
<dbReference type="Pfam" id="PF01184">
    <property type="entry name" value="Gpr1_Fun34_YaaH"/>
    <property type="match status" value="1"/>
</dbReference>
<sequence length="200" mass="21236">MVTDYPSKPIANPAPLGLSGFALTTFVLSLVNTGVATDIPNVVVGLAFFYGGLVQLLAGMWEFKCGNVFGATAFSSYGGFWLSFAAILSPSFAIGSAYTDGKLNTALGFYLLGWTIFTVIMTLGTLKAARAMFALFFFLSITFLLLTIGHFASATIVNNVAGWFGLVTAFIAWYNAAAAIITRESSYIVLPVGHVKAEHA</sequence>
<protein>
    <submittedName>
        <fullName evidence="7">Meiotically up-regulated protein 86 protein</fullName>
    </submittedName>
</protein>
<feature type="transmembrane region" description="Helical" evidence="6">
    <location>
        <begin position="68"/>
        <end position="87"/>
    </location>
</feature>
<feature type="transmembrane region" description="Helical" evidence="6">
    <location>
        <begin position="16"/>
        <end position="36"/>
    </location>
</feature>
<accession>A0ABR2WRJ7</accession>
<dbReference type="PANTHER" id="PTHR31123">
    <property type="entry name" value="ACCUMULATION OF DYADS PROTEIN 2-RELATED"/>
    <property type="match status" value="1"/>
</dbReference>
<evidence type="ECO:0000256" key="6">
    <source>
        <dbReference type="SAM" id="Phobius"/>
    </source>
</evidence>
<comment type="similarity">
    <text evidence="2">Belongs to the acetate uptake transporter (AceTr) (TC 2.A.96) family.</text>
</comment>
<dbReference type="PROSITE" id="PS01114">
    <property type="entry name" value="GPR1_FUN34_YAAH"/>
    <property type="match status" value="1"/>
</dbReference>
<feature type="transmembrane region" description="Helical" evidence="6">
    <location>
        <begin position="107"/>
        <end position="126"/>
    </location>
</feature>
<evidence type="ECO:0000256" key="1">
    <source>
        <dbReference type="ARBA" id="ARBA00004141"/>
    </source>
</evidence>
<reference evidence="7 8" key="1">
    <citation type="submission" date="2023-04" db="EMBL/GenBank/DDBJ databases">
        <title>Genome of Basidiobolus ranarum AG-B5.</title>
        <authorList>
            <person name="Stajich J.E."/>
            <person name="Carter-House D."/>
            <person name="Gryganskyi A."/>
        </authorList>
    </citation>
    <scope>NUCLEOTIDE SEQUENCE [LARGE SCALE GENOMIC DNA]</scope>
    <source>
        <strain evidence="7 8">AG-B5</strain>
    </source>
</reference>
<dbReference type="PANTHER" id="PTHR31123:SF1">
    <property type="entry name" value="ACCUMULATION OF DYADS PROTEIN 2-RELATED"/>
    <property type="match status" value="1"/>
</dbReference>
<dbReference type="NCBIfam" id="NF038013">
    <property type="entry name" value="AceTr_1"/>
    <property type="match status" value="1"/>
</dbReference>
<name>A0ABR2WRJ7_9FUNG</name>
<evidence type="ECO:0000256" key="3">
    <source>
        <dbReference type="ARBA" id="ARBA00022692"/>
    </source>
</evidence>
<organism evidence="7 8">
    <name type="scientific">Basidiobolus ranarum</name>
    <dbReference type="NCBI Taxonomy" id="34480"/>
    <lineage>
        <taxon>Eukaryota</taxon>
        <taxon>Fungi</taxon>
        <taxon>Fungi incertae sedis</taxon>
        <taxon>Zoopagomycota</taxon>
        <taxon>Entomophthoromycotina</taxon>
        <taxon>Basidiobolomycetes</taxon>
        <taxon>Basidiobolales</taxon>
        <taxon>Basidiobolaceae</taxon>
        <taxon>Basidiobolus</taxon>
    </lineage>
</organism>
<comment type="caution">
    <text evidence="7">The sequence shown here is derived from an EMBL/GenBank/DDBJ whole genome shotgun (WGS) entry which is preliminary data.</text>
</comment>
<evidence type="ECO:0000256" key="2">
    <source>
        <dbReference type="ARBA" id="ARBA00005587"/>
    </source>
</evidence>
<evidence type="ECO:0000313" key="7">
    <source>
        <dbReference type="EMBL" id="KAK9764142.1"/>
    </source>
</evidence>
<dbReference type="EMBL" id="JASJQH010000485">
    <property type="protein sequence ID" value="KAK9764142.1"/>
    <property type="molecule type" value="Genomic_DNA"/>
</dbReference>
<keyword evidence="4 6" id="KW-1133">Transmembrane helix</keyword>
<dbReference type="InterPro" id="IPR051633">
    <property type="entry name" value="AceTr"/>
</dbReference>
<dbReference type="InterPro" id="IPR000791">
    <property type="entry name" value="Gpr1/Fun34/SatP-like"/>
</dbReference>
<keyword evidence="8" id="KW-1185">Reference proteome</keyword>
<proteinExistence type="inferred from homology"/>
<feature type="transmembrane region" description="Helical" evidence="6">
    <location>
        <begin position="133"/>
        <end position="154"/>
    </location>
</feature>
<gene>
    <name evidence="7" type="primary">mug86_2</name>
    <name evidence="7" type="ORF">K7432_008604</name>
</gene>
<keyword evidence="5 6" id="KW-0472">Membrane</keyword>
<evidence type="ECO:0000313" key="8">
    <source>
        <dbReference type="Proteomes" id="UP001479436"/>
    </source>
</evidence>
<feature type="transmembrane region" description="Helical" evidence="6">
    <location>
        <begin position="42"/>
        <end position="61"/>
    </location>
</feature>
<keyword evidence="3 6" id="KW-0812">Transmembrane</keyword>